<proteinExistence type="predicted"/>
<dbReference type="PANTHER" id="PTHR34278">
    <property type="entry name" value="PROTEIN THI031, PUTATIVE-RELATED"/>
    <property type="match status" value="1"/>
</dbReference>
<evidence type="ECO:0000313" key="2">
    <source>
        <dbReference type="EMBL" id="KAF8378166.1"/>
    </source>
</evidence>
<evidence type="ECO:0000256" key="1">
    <source>
        <dbReference type="SAM" id="MobiDB-lite"/>
    </source>
</evidence>
<feature type="region of interest" description="Disordered" evidence="1">
    <location>
        <begin position="95"/>
        <end position="143"/>
    </location>
</feature>
<feature type="region of interest" description="Disordered" evidence="1">
    <location>
        <begin position="54"/>
        <end position="82"/>
    </location>
</feature>
<accession>A0A834YE41</accession>
<keyword evidence="3" id="KW-1185">Reference proteome</keyword>
<dbReference type="PANTHER" id="PTHR34278:SF1">
    <property type="entry name" value="PROTEIN THI031, PUTATIVE-RELATED"/>
    <property type="match status" value="1"/>
</dbReference>
<name>A0A834YE41_TETSI</name>
<dbReference type="Proteomes" id="UP000655225">
    <property type="component" value="Unassembled WGS sequence"/>
</dbReference>
<protein>
    <submittedName>
        <fullName evidence="2">Uncharacterized protein</fullName>
    </submittedName>
</protein>
<dbReference type="EMBL" id="JABCRI010000023">
    <property type="protein sequence ID" value="KAF8378166.1"/>
    <property type="molecule type" value="Genomic_DNA"/>
</dbReference>
<feature type="compositionally biased region" description="Acidic residues" evidence="1">
    <location>
        <begin position="99"/>
        <end position="114"/>
    </location>
</feature>
<comment type="caution">
    <text evidence="2">The sequence shown here is derived from an EMBL/GenBank/DDBJ whole genome shotgun (WGS) entry which is preliminary data.</text>
</comment>
<dbReference type="OrthoDB" id="663108at2759"/>
<organism evidence="2 3">
    <name type="scientific">Tetracentron sinense</name>
    <name type="common">Spur-leaf</name>
    <dbReference type="NCBI Taxonomy" id="13715"/>
    <lineage>
        <taxon>Eukaryota</taxon>
        <taxon>Viridiplantae</taxon>
        <taxon>Streptophyta</taxon>
        <taxon>Embryophyta</taxon>
        <taxon>Tracheophyta</taxon>
        <taxon>Spermatophyta</taxon>
        <taxon>Magnoliopsida</taxon>
        <taxon>Trochodendrales</taxon>
        <taxon>Trochodendraceae</taxon>
        <taxon>Tetracentron</taxon>
    </lineage>
</organism>
<dbReference type="AlphaFoldDB" id="A0A834YE41"/>
<dbReference type="OMA" id="GGNSWHE"/>
<reference evidence="2 3" key="1">
    <citation type="submission" date="2020-04" db="EMBL/GenBank/DDBJ databases">
        <title>Plant Genome Project.</title>
        <authorList>
            <person name="Zhang R.-G."/>
        </authorList>
    </citation>
    <scope>NUCLEOTIDE SEQUENCE [LARGE SCALE GENOMIC DNA]</scope>
    <source>
        <strain evidence="2">YNK0</strain>
        <tissue evidence="2">Leaf</tissue>
    </source>
</reference>
<evidence type="ECO:0000313" key="3">
    <source>
        <dbReference type="Proteomes" id="UP000655225"/>
    </source>
</evidence>
<gene>
    <name evidence="2" type="ORF">HHK36_029503</name>
</gene>
<sequence>MVRSNMMFPRSNSRSINQVDSPPAAGIFVKVSSKPTNHSKFTGKCGTARCLGCHTHPASKSKEKAKGTHKPRSCPVDKGQGLNYDGKSASGLLGHLDNDEWDGEVEDDDDDDDWPCIGYGSAAESGCPKEEDKTGSGRSSSFSDLGLVWDQVEEDEGWFLVGVM</sequence>